<feature type="transmembrane region" description="Helical" evidence="6">
    <location>
        <begin position="353"/>
        <end position="379"/>
    </location>
</feature>
<evidence type="ECO:0000313" key="10">
    <source>
        <dbReference type="Proteomes" id="UP000324611"/>
    </source>
</evidence>
<dbReference type="Pfam" id="PF02687">
    <property type="entry name" value="FtsX"/>
    <property type="match status" value="2"/>
</dbReference>
<evidence type="ECO:0000256" key="1">
    <source>
        <dbReference type="ARBA" id="ARBA00004651"/>
    </source>
</evidence>
<keyword evidence="3 6" id="KW-0812">Transmembrane</keyword>
<feature type="transmembrane region" description="Helical" evidence="6">
    <location>
        <begin position="745"/>
        <end position="764"/>
    </location>
</feature>
<comment type="caution">
    <text evidence="9">The sequence shown here is derived from an EMBL/GenBank/DDBJ whole genome shotgun (WGS) entry which is preliminary data.</text>
</comment>
<keyword evidence="10" id="KW-1185">Reference proteome</keyword>
<feature type="domain" description="ABC3 transporter permease C-terminal" evidence="7">
    <location>
        <begin position="308"/>
        <end position="425"/>
    </location>
</feature>
<dbReference type="PANTHER" id="PTHR30572:SF18">
    <property type="entry name" value="ABC-TYPE MACROLIDE FAMILY EXPORT SYSTEM PERMEASE COMPONENT 2"/>
    <property type="match status" value="1"/>
</dbReference>
<feature type="transmembrane region" description="Helical" evidence="6">
    <location>
        <begin position="776"/>
        <end position="797"/>
    </location>
</feature>
<feature type="domain" description="ABC3 transporter permease C-terminal" evidence="7">
    <location>
        <begin position="696"/>
        <end position="808"/>
    </location>
</feature>
<dbReference type="RefSeq" id="WP_149841725.1">
    <property type="nucleotide sequence ID" value="NZ_VUOC01000004.1"/>
</dbReference>
<evidence type="ECO:0000313" key="9">
    <source>
        <dbReference type="EMBL" id="KAA2240547.1"/>
    </source>
</evidence>
<comment type="subcellular location">
    <subcellularLocation>
        <location evidence="1">Cell membrane</location>
        <topology evidence="1">Multi-pass membrane protein</topology>
    </subcellularLocation>
</comment>
<evidence type="ECO:0000259" key="7">
    <source>
        <dbReference type="Pfam" id="PF02687"/>
    </source>
</evidence>
<dbReference type="GO" id="GO:0022857">
    <property type="term" value="F:transmembrane transporter activity"/>
    <property type="evidence" value="ECO:0007669"/>
    <property type="project" value="TreeGrafter"/>
</dbReference>
<feature type="transmembrane region" description="Helical" evidence="6">
    <location>
        <begin position="447"/>
        <end position="466"/>
    </location>
</feature>
<evidence type="ECO:0000256" key="6">
    <source>
        <dbReference type="SAM" id="Phobius"/>
    </source>
</evidence>
<feature type="transmembrane region" description="Helical" evidence="6">
    <location>
        <begin position="303"/>
        <end position="325"/>
    </location>
</feature>
<protein>
    <submittedName>
        <fullName evidence="9">FtsX-like permease family protein</fullName>
    </submittedName>
</protein>
<dbReference type="GO" id="GO:0005886">
    <property type="term" value="C:plasma membrane"/>
    <property type="evidence" value="ECO:0007669"/>
    <property type="project" value="UniProtKB-SubCell"/>
</dbReference>
<accession>A0A5B2VQS8</accession>
<reference evidence="9 10" key="2">
    <citation type="submission" date="2019-09" db="EMBL/GenBank/DDBJ databases">
        <authorList>
            <person name="Jin C."/>
        </authorList>
    </citation>
    <scope>NUCLEOTIDE SEQUENCE [LARGE SCALE GENOMIC DNA]</scope>
    <source>
        <strain evidence="9 10">BN140078</strain>
    </source>
</reference>
<evidence type="ECO:0000256" key="5">
    <source>
        <dbReference type="ARBA" id="ARBA00023136"/>
    </source>
</evidence>
<feature type="domain" description="MacB-like periplasmic core" evidence="8">
    <location>
        <begin position="20"/>
        <end position="255"/>
    </location>
</feature>
<gene>
    <name evidence="9" type="ORF">F0L74_30820</name>
</gene>
<proteinExistence type="predicted"/>
<feature type="transmembrane region" description="Helical" evidence="6">
    <location>
        <begin position="21"/>
        <end position="41"/>
    </location>
</feature>
<evidence type="ECO:0000256" key="4">
    <source>
        <dbReference type="ARBA" id="ARBA00022989"/>
    </source>
</evidence>
<dbReference type="InterPro" id="IPR003838">
    <property type="entry name" value="ABC3_permease_C"/>
</dbReference>
<name>A0A5B2VQS8_9BACT</name>
<keyword evidence="2" id="KW-1003">Cell membrane</keyword>
<dbReference type="Pfam" id="PF12704">
    <property type="entry name" value="MacB_PCD"/>
    <property type="match status" value="1"/>
</dbReference>
<dbReference type="PANTHER" id="PTHR30572">
    <property type="entry name" value="MEMBRANE COMPONENT OF TRANSPORTER-RELATED"/>
    <property type="match status" value="1"/>
</dbReference>
<evidence type="ECO:0000256" key="3">
    <source>
        <dbReference type="ARBA" id="ARBA00022692"/>
    </source>
</evidence>
<evidence type="ECO:0000256" key="2">
    <source>
        <dbReference type="ARBA" id="ARBA00022475"/>
    </source>
</evidence>
<sequence length="816" mass="91006">MINTYFKLSFRALWRKKSFSLLNILGLAIGIGASLLIFLVIRYEMSYDDYQTKRDRIFRMVTTDRSRSNGEVVWQHSMIPEPLAKTLRQDFSSLEKVSAMQDIGEAQIYVPGKNLSDEKRFKERHGIYFTDPLLYDIFDFKWLDGNATGITAPNTVVLSQSLANNYFGSYANAMGKTILLWSYRIPLRVVGIYKDLPDNTDVPVKIGASYATYMKIRFNNVNGPDNEDWRGLSGNSQCFVLLPANQNIQTLQARMPAFVKTHYRQDEDKSTLVSSLTFQPLRELHLDTRFGTLRGDSLSPRELWALALIGIFLLLVACINFINLATAQSVTRSKEIGVRKVLGSDRGQLVQHFLYETALITLIALITGCILAAIALPSLSSLMNKQLTMDLLHIPSIPVFLVGTFIVVTLLAGFYPAMVLSGFNPVAAIKSKISAKTVGGISLRRGLVVCQFVIAQLLVIGTLVVVKQMNFFRSQSMGFQKDAIVLLDLPSDSTLKLKYTYLRTRMAAVPGVMAASLCGSEPSTRGGQYWDLYFNNSPERQPFSVKIMRGDTGYLNTFRMKLAAGRLPYASDTTRELLVNETLVKKLGLKSNNEIIGKMIAFDRSGKQSPVTGVLRDFNDNSLAEPIAPIVMGTDGAEYSTLALRLDPGHVNATLAKVQQVFTEVYPTYIYDCAFFDSRISHFYAAEAMTAQLFKIFAFLAIFISCLGLYGLVSFMAVQKTKEVGIRKVLGASVQHIVYLFSKEFTVLIGIAFLIAAPAGYYFMQKWLEGFHYHTHMGWGIFVLAIILSILVAWAAVGYKAIKAALTNPIKSLRSE</sequence>
<reference evidence="9 10" key="1">
    <citation type="submission" date="2019-09" db="EMBL/GenBank/DDBJ databases">
        <title>Chitinophaga ginsengihumi sp. nov., isolated from soil of ginseng rhizosphere.</title>
        <authorList>
            <person name="Lee J."/>
        </authorList>
    </citation>
    <scope>NUCLEOTIDE SEQUENCE [LARGE SCALE GENOMIC DNA]</scope>
    <source>
        <strain evidence="9 10">BN140078</strain>
    </source>
</reference>
<keyword evidence="5 6" id="KW-0472">Membrane</keyword>
<dbReference type="InterPro" id="IPR025857">
    <property type="entry name" value="MacB_PCD"/>
</dbReference>
<evidence type="ECO:0000259" key="8">
    <source>
        <dbReference type="Pfam" id="PF12704"/>
    </source>
</evidence>
<dbReference type="InterPro" id="IPR050250">
    <property type="entry name" value="Macrolide_Exporter_MacB"/>
</dbReference>
<feature type="transmembrane region" description="Helical" evidence="6">
    <location>
        <begin position="399"/>
        <end position="426"/>
    </location>
</feature>
<dbReference type="AlphaFoldDB" id="A0A5B2VQS8"/>
<dbReference type="Proteomes" id="UP000324611">
    <property type="component" value="Unassembled WGS sequence"/>
</dbReference>
<dbReference type="EMBL" id="VUOC01000004">
    <property type="protein sequence ID" value="KAA2240547.1"/>
    <property type="molecule type" value="Genomic_DNA"/>
</dbReference>
<keyword evidence="4 6" id="KW-1133">Transmembrane helix</keyword>
<feature type="transmembrane region" description="Helical" evidence="6">
    <location>
        <begin position="696"/>
        <end position="718"/>
    </location>
</feature>
<organism evidence="9 10">
    <name type="scientific">Chitinophaga agrisoli</name>
    <dbReference type="NCBI Taxonomy" id="2607653"/>
    <lineage>
        <taxon>Bacteria</taxon>
        <taxon>Pseudomonadati</taxon>
        <taxon>Bacteroidota</taxon>
        <taxon>Chitinophagia</taxon>
        <taxon>Chitinophagales</taxon>
        <taxon>Chitinophagaceae</taxon>
        <taxon>Chitinophaga</taxon>
    </lineage>
</organism>